<dbReference type="EMBL" id="LR214940">
    <property type="protein sequence ID" value="VEU55776.1"/>
    <property type="molecule type" value="Genomic_DNA"/>
</dbReference>
<dbReference type="AlphaFoldDB" id="A0A448ZWZ2"/>
<feature type="transmembrane region" description="Helical" evidence="4">
    <location>
        <begin position="12"/>
        <end position="27"/>
    </location>
</feature>
<evidence type="ECO:0000256" key="1">
    <source>
        <dbReference type="ARBA" id="ARBA00022679"/>
    </source>
</evidence>
<sequence>MNSMTKKQKACYIFLIIITFGLILLYWKKKYKQTKEKDHLSTTNKLDFNLNDFISMFGGFENITNSTSTNKIIKLDFKDKELVDIEKIKAFKQITGITLQSKSISLVMGNICPYLNDLINKEIKK</sequence>
<keyword evidence="4" id="KW-0812">Transmembrane</keyword>
<keyword evidence="1" id="KW-0808">Transferase</keyword>
<keyword evidence="2" id="KW-0598">Phosphotransferase system</keyword>
<dbReference type="GO" id="GO:0008982">
    <property type="term" value="F:protein-N(PI)-phosphohistidine-sugar phosphotransferase activity"/>
    <property type="evidence" value="ECO:0007669"/>
    <property type="project" value="InterPro"/>
</dbReference>
<feature type="domain" description="PTS EIIB type-1" evidence="5">
    <location>
        <begin position="47"/>
        <end position="125"/>
    </location>
</feature>
<dbReference type="GO" id="GO:0009401">
    <property type="term" value="P:phosphoenolpyruvate-dependent sugar phosphotransferase system"/>
    <property type="evidence" value="ECO:0007669"/>
    <property type="project" value="UniProtKB-KW"/>
</dbReference>
<accession>A0A448ZWZ2</accession>
<evidence type="ECO:0000256" key="2">
    <source>
        <dbReference type="ARBA" id="ARBA00022683"/>
    </source>
</evidence>
<gene>
    <name evidence="6" type="ORF">NCTC10112_00408</name>
</gene>
<dbReference type="InterPro" id="IPR001996">
    <property type="entry name" value="PTS_IIB_1"/>
</dbReference>
<evidence type="ECO:0000313" key="7">
    <source>
        <dbReference type="Proteomes" id="UP000290482"/>
    </source>
</evidence>
<evidence type="ECO:0000256" key="4">
    <source>
        <dbReference type="SAM" id="Phobius"/>
    </source>
</evidence>
<dbReference type="KEGG" id="mob:NCTC10112_00408"/>
<reference evidence="6 7" key="1">
    <citation type="submission" date="2019-01" db="EMBL/GenBank/DDBJ databases">
        <authorList>
            <consortium name="Pathogen Informatics"/>
        </authorList>
    </citation>
    <scope>NUCLEOTIDE SEQUENCE [LARGE SCALE GENOMIC DNA]</scope>
    <source>
        <strain evidence="6 7">NCTC10112</strain>
    </source>
</reference>
<proteinExistence type="predicted"/>
<keyword evidence="7" id="KW-1185">Reference proteome</keyword>
<evidence type="ECO:0000256" key="3">
    <source>
        <dbReference type="PROSITE-ProRule" id="PRU00421"/>
    </source>
</evidence>
<organism evidence="6 7">
    <name type="scientific">Metamycoplasma orale</name>
    <name type="common">Mycoplasma orale</name>
    <dbReference type="NCBI Taxonomy" id="2121"/>
    <lineage>
        <taxon>Bacteria</taxon>
        <taxon>Bacillati</taxon>
        <taxon>Mycoplasmatota</taxon>
        <taxon>Mycoplasmoidales</taxon>
        <taxon>Metamycoplasmataceae</taxon>
        <taxon>Metamycoplasma</taxon>
    </lineage>
</organism>
<dbReference type="Proteomes" id="UP000290482">
    <property type="component" value="Chromosome"/>
</dbReference>
<keyword evidence="4" id="KW-0472">Membrane</keyword>
<dbReference type="InterPro" id="IPR036878">
    <property type="entry name" value="Glu_permease_IIB"/>
</dbReference>
<evidence type="ECO:0000259" key="5">
    <source>
        <dbReference type="PROSITE" id="PS51098"/>
    </source>
</evidence>
<dbReference type="RefSeq" id="WP_022935784.1">
    <property type="nucleotide sequence ID" value="NZ_LR214940.1"/>
</dbReference>
<name>A0A448ZWZ2_METOS</name>
<protein>
    <submittedName>
        <fullName evidence="6">PTS system IIB component</fullName>
    </submittedName>
</protein>
<dbReference type="Gene3D" id="3.30.1360.60">
    <property type="entry name" value="Glucose permease domain IIB"/>
    <property type="match status" value="1"/>
</dbReference>
<keyword evidence="4" id="KW-1133">Transmembrane helix</keyword>
<comment type="caution">
    <text evidence="3">Lacks conserved residue(s) required for the propagation of feature annotation.</text>
</comment>
<dbReference type="PROSITE" id="PS51098">
    <property type="entry name" value="PTS_EIIB_TYPE_1"/>
    <property type="match status" value="1"/>
</dbReference>
<dbReference type="SUPFAM" id="SSF55604">
    <property type="entry name" value="Glucose permease domain IIB"/>
    <property type="match status" value="1"/>
</dbReference>
<evidence type="ECO:0000313" key="6">
    <source>
        <dbReference type="EMBL" id="VEU55776.1"/>
    </source>
</evidence>